<dbReference type="InterPro" id="IPR047115">
    <property type="entry name" value="ARSB"/>
</dbReference>
<dbReference type="PANTHER" id="PTHR10342:SF273">
    <property type="entry name" value="RE14504P"/>
    <property type="match status" value="1"/>
</dbReference>
<feature type="signal peptide" evidence="7">
    <location>
        <begin position="1"/>
        <end position="16"/>
    </location>
</feature>
<keyword evidence="4" id="KW-0378">Hydrolase</keyword>
<dbReference type="AlphaFoldDB" id="A0AAV6VCI3"/>
<dbReference type="Gene3D" id="3.40.720.10">
    <property type="entry name" value="Alkaline Phosphatase, subunit A"/>
    <property type="match status" value="1"/>
</dbReference>
<dbReference type="Gene3D" id="3.30.1120.10">
    <property type="match status" value="1"/>
</dbReference>
<evidence type="ECO:0000256" key="2">
    <source>
        <dbReference type="ARBA" id="ARBA00008779"/>
    </source>
</evidence>
<sequence>MLKITVLLSIATCVVGQIDTAYTSSEFYTFNKNTHRQPPHIIFITADDLGWNDVSFHGSPQIPTPNIDALAASGIVLNNYYVENLCTPSRAAFMTGRYPIHTGLMHNVIRSGEATALPIKFKILPQFLKNKGYTTHMVGKWHLGFYENKYTPVKRGFDSFFGFFNGKIDYYDYTNYEKYEDFVGMPFFGVDLYDGINLIKNFRGKYATETFTEKAVKVIENHNSSKPLFLFLSHFAPHLGNEYYPLQAPDSYVQKMNHIKEPKRRIFGGMISALDTSIGKVIQTLSQRGFLKNSIIVFSSDNGGETEVTGFDSRGSVWPLRGQKFTYFEGGIRVPSFLWSPLLGLKEPRIANQLMHISDWLPTLYSAAGGHVSDLGDIDGISMWQALKYNTASPRTEVLHNIDQIASMYGLRKGDYKLIASKILELEQQWVGPTGFEDMPAPPSMDDWVFQNGSIVRDILQASNLWLLKTKDEWRNGLKVHCRGVLEGEEVVDMCNKGDKACLFNIAEDPCERRNIAHLYPEIVKSMMEIVERYNATTVEPLTQDRDPKADPRCHDFAFVPWREKGATSSCKFM</sequence>
<dbReference type="EMBL" id="JAFNEN010000103">
    <property type="protein sequence ID" value="KAG8194369.1"/>
    <property type="molecule type" value="Genomic_DNA"/>
</dbReference>
<proteinExistence type="inferred from homology"/>
<evidence type="ECO:0000256" key="4">
    <source>
        <dbReference type="ARBA" id="ARBA00022801"/>
    </source>
</evidence>
<keyword evidence="3" id="KW-0479">Metal-binding</keyword>
<protein>
    <recommendedName>
        <fullName evidence="8">Sulfatase N-terminal domain-containing protein</fullName>
    </recommendedName>
</protein>
<dbReference type="CDD" id="cd16029">
    <property type="entry name" value="4-S"/>
    <property type="match status" value="1"/>
</dbReference>
<reference evidence="9 10" key="1">
    <citation type="journal article" date="2022" name="Nat. Ecol. Evol.">
        <title>A masculinizing supergene underlies an exaggerated male reproductive morph in a spider.</title>
        <authorList>
            <person name="Hendrickx F."/>
            <person name="De Corte Z."/>
            <person name="Sonet G."/>
            <person name="Van Belleghem S.M."/>
            <person name="Kostlbacher S."/>
            <person name="Vangestel C."/>
        </authorList>
    </citation>
    <scope>NUCLEOTIDE SEQUENCE [LARGE SCALE GENOMIC DNA]</scope>
    <source>
        <strain evidence="9">W744_W776</strain>
    </source>
</reference>
<accession>A0AAV6VCI3</accession>
<dbReference type="InterPro" id="IPR017850">
    <property type="entry name" value="Alkaline_phosphatase_core_sf"/>
</dbReference>
<keyword evidence="10" id="KW-1185">Reference proteome</keyword>
<evidence type="ECO:0000256" key="1">
    <source>
        <dbReference type="ARBA" id="ARBA00001913"/>
    </source>
</evidence>
<dbReference type="GO" id="GO:0008484">
    <property type="term" value="F:sulfuric ester hydrolase activity"/>
    <property type="evidence" value="ECO:0007669"/>
    <property type="project" value="InterPro"/>
</dbReference>
<dbReference type="SUPFAM" id="SSF53649">
    <property type="entry name" value="Alkaline phosphatase-like"/>
    <property type="match status" value="1"/>
</dbReference>
<feature type="chain" id="PRO_5043372470" description="Sulfatase N-terminal domain-containing protein" evidence="7">
    <location>
        <begin position="17"/>
        <end position="574"/>
    </location>
</feature>
<evidence type="ECO:0000256" key="6">
    <source>
        <dbReference type="ARBA" id="ARBA00023180"/>
    </source>
</evidence>
<gene>
    <name evidence="9" type="ORF">JTE90_010985</name>
</gene>
<feature type="domain" description="Sulfatase N-terminal" evidence="8">
    <location>
        <begin position="39"/>
        <end position="369"/>
    </location>
</feature>
<dbReference type="InterPro" id="IPR024607">
    <property type="entry name" value="Sulfatase_CS"/>
</dbReference>
<evidence type="ECO:0000259" key="8">
    <source>
        <dbReference type="Pfam" id="PF00884"/>
    </source>
</evidence>
<dbReference type="PANTHER" id="PTHR10342">
    <property type="entry name" value="ARYLSULFATASE"/>
    <property type="match status" value="1"/>
</dbReference>
<comment type="similarity">
    <text evidence="2">Belongs to the sulfatase family.</text>
</comment>
<dbReference type="PROSITE" id="PS00149">
    <property type="entry name" value="SULFATASE_2"/>
    <property type="match status" value="1"/>
</dbReference>
<name>A0AAV6VCI3_9ARAC</name>
<keyword evidence="5" id="KW-0106">Calcium</keyword>
<evidence type="ECO:0000256" key="7">
    <source>
        <dbReference type="SAM" id="SignalP"/>
    </source>
</evidence>
<dbReference type="Pfam" id="PF00884">
    <property type="entry name" value="Sulfatase"/>
    <property type="match status" value="1"/>
</dbReference>
<evidence type="ECO:0000313" key="10">
    <source>
        <dbReference type="Proteomes" id="UP000827092"/>
    </source>
</evidence>
<comment type="caution">
    <text evidence="9">The sequence shown here is derived from an EMBL/GenBank/DDBJ whole genome shotgun (WGS) entry which is preliminary data.</text>
</comment>
<organism evidence="9 10">
    <name type="scientific">Oedothorax gibbosus</name>
    <dbReference type="NCBI Taxonomy" id="931172"/>
    <lineage>
        <taxon>Eukaryota</taxon>
        <taxon>Metazoa</taxon>
        <taxon>Ecdysozoa</taxon>
        <taxon>Arthropoda</taxon>
        <taxon>Chelicerata</taxon>
        <taxon>Arachnida</taxon>
        <taxon>Araneae</taxon>
        <taxon>Araneomorphae</taxon>
        <taxon>Entelegynae</taxon>
        <taxon>Araneoidea</taxon>
        <taxon>Linyphiidae</taxon>
        <taxon>Erigoninae</taxon>
        <taxon>Oedothorax</taxon>
    </lineage>
</organism>
<evidence type="ECO:0000256" key="5">
    <source>
        <dbReference type="ARBA" id="ARBA00022837"/>
    </source>
</evidence>
<evidence type="ECO:0000256" key="3">
    <source>
        <dbReference type="ARBA" id="ARBA00022723"/>
    </source>
</evidence>
<dbReference type="Proteomes" id="UP000827092">
    <property type="component" value="Unassembled WGS sequence"/>
</dbReference>
<comment type="cofactor">
    <cofactor evidence="1">
        <name>Ca(2+)</name>
        <dbReference type="ChEBI" id="CHEBI:29108"/>
    </cofactor>
</comment>
<evidence type="ECO:0000313" key="9">
    <source>
        <dbReference type="EMBL" id="KAG8194369.1"/>
    </source>
</evidence>
<keyword evidence="7" id="KW-0732">Signal</keyword>
<dbReference type="GO" id="GO:0046872">
    <property type="term" value="F:metal ion binding"/>
    <property type="evidence" value="ECO:0007669"/>
    <property type="project" value="UniProtKB-KW"/>
</dbReference>
<keyword evidence="6" id="KW-0325">Glycoprotein</keyword>
<dbReference type="InterPro" id="IPR000917">
    <property type="entry name" value="Sulfatase_N"/>
</dbReference>